<sequence>MKPISPNKAAFCSCLLCLKVSDVTLNGSVRSRPTAVQQKTGHPVQFEITEQTRESVSTWI</sequence>
<proteinExistence type="predicted"/>
<evidence type="ECO:0000313" key="2">
    <source>
        <dbReference type="Proteomes" id="UP000509702"/>
    </source>
</evidence>
<dbReference type="AlphaFoldDB" id="A0A6N1AUC3"/>
<geneLocation type="plasmid" evidence="1 2">
    <name>unnamed6</name>
</geneLocation>
<organism evidence="1 2">
    <name type="scientific">Azospirillum oryzae</name>
    <dbReference type="NCBI Taxonomy" id="286727"/>
    <lineage>
        <taxon>Bacteria</taxon>
        <taxon>Pseudomonadati</taxon>
        <taxon>Pseudomonadota</taxon>
        <taxon>Alphaproteobacteria</taxon>
        <taxon>Rhodospirillales</taxon>
        <taxon>Azospirillaceae</taxon>
        <taxon>Azospirillum</taxon>
    </lineage>
</organism>
<evidence type="ECO:0000313" key="1">
    <source>
        <dbReference type="EMBL" id="QKS54027.1"/>
    </source>
</evidence>
<reference evidence="1 2" key="1">
    <citation type="submission" date="2020-06" db="EMBL/GenBank/DDBJ databases">
        <title>Complete genome of Azosprillum oryzae KACC14407.</title>
        <authorList>
            <person name="Kim M."/>
            <person name="Park Y.-J."/>
            <person name="Shin J.-H."/>
        </authorList>
    </citation>
    <scope>NUCLEOTIDE SEQUENCE [LARGE SCALE GENOMIC DNA]</scope>
    <source>
        <strain evidence="1 2">KACC 14407</strain>
        <plasmid evidence="1 2">unnamed6</plasmid>
    </source>
</reference>
<dbReference type="RefSeq" id="WP_149199676.1">
    <property type="nucleotide sequence ID" value="NZ_BSOV01000002.1"/>
</dbReference>
<gene>
    <name evidence="1" type="ORF">HUE56_26430</name>
</gene>
<dbReference type="Proteomes" id="UP000509702">
    <property type="component" value="Plasmid unnamed6"/>
</dbReference>
<accession>A0A6N1AUC3</accession>
<keyword evidence="1" id="KW-0614">Plasmid</keyword>
<keyword evidence="2" id="KW-1185">Reference proteome</keyword>
<dbReference type="KEGG" id="aoz:HUE56_26430"/>
<dbReference type="EMBL" id="CP054621">
    <property type="protein sequence ID" value="QKS54027.1"/>
    <property type="molecule type" value="Genomic_DNA"/>
</dbReference>
<protein>
    <submittedName>
        <fullName evidence="1">Uncharacterized protein</fullName>
    </submittedName>
</protein>
<name>A0A6N1AUC3_9PROT</name>